<proteinExistence type="predicted"/>
<name>A0A3N4HWJ4_ASCIM</name>
<evidence type="ECO:0000313" key="1">
    <source>
        <dbReference type="EMBL" id="RPA78232.1"/>
    </source>
</evidence>
<evidence type="ECO:0000313" key="2">
    <source>
        <dbReference type="Proteomes" id="UP000275078"/>
    </source>
</evidence>
<keyword evidence="2" id="KW-1185">Reference proteome</keyword>
<protein>
    <submittedName>
        <fullName evidence="1">Uncharacterized protein</fullName>
    </submittedName>
</protein>
<accession>A0A3N4HWJ4</accession>
<dbReference type="EMBL" id="ML119713">
    <property type="protein sequence ID" value="RPA78232.1"/>
    <property type="molecule type" value="Genomic_DNA"/>
</dbReference>
<organism evidence="1 2">
    <name type="scientific">Ascobolus immersus RN42</name>
    <dbReference type="NCBI Taxonomy" id="1160509"/>
    <lineage>
        <taxon>Eukaryota</taxon>
        <taxon>Fungi</taxon>
        <taxon>Dikarya</taxon>
        <taxon>Ascomycota</taxon>
        <taxon>Pezizomycotina</taxon>
        <taxon>Pezizomycetes</taxon>
        <taxon>Pezizales</taxon>
        <taxon>Ascobolaceae</taxon>
        <taxon>Ascobolus</taxon>
    </lineage>
</organism>
<sequence>MLASRDFRSTHQALPCWLLETFAPPTKRSHAGFSRLSLYPPSSSMLASRDFRSTHQALSCWLLETFAPPTKLFHAGFSGLSLHPPSGSALIPTRDVALVSPGRGFANAVPCPSNAYLSATLWFPHLLDVSTPPGFLHLRHFHTSSISTPPAFPHLFDISTPPRHFYTSSISTPPQFLYLYGRFEWYGLSSWASPSEHGRGISSEETLGATDVMLVLAVGDSWSIGIGIGSDWTLGAPAEA</sequence>
<gene>
    <name evidence="1" type="ORF">BJ508DRAFT_329362</name>
</gene>
<dbReference type="Proteomes" id="UP000275078">
    <property type="component" value="Unassembled WGS sequence"/>
</dbReference>
<reference evidence="1 2" key="1">
    <citation type="journal article" date="2018" name="Nat. Ecol. Evol.">
        <title>Pezizomycetes genomes reveal the molecular basis of ectomycorrhizal truffle lifestyle.</title>
        <authorList>
            <person name="Murat C."/>
            <person name="Payen T."/>
            <person name="Noel B."/>
            <person name="Kuo A."/>
            <person name="Morin E."/>
            <person name="Chen J."/>
            <person name="Kohler A."/>
            <person name="Krizsan K."/>
            <person name="Balestrini R."/>
            <person name="Da Silva C."/>
            <person name="Montanini B."/>
            <person name="Hainaut M."/>
            <person name="Levati E."/>
            <person name="Barry K.W."/>
            <person name="Belfiori B."/>
            <person name="Cichocki N."/>
            <person name="Clum A."/>
            <person name="Dockter R.B."/>
            <person name="Fauchery L."/>
            <person name="Guy J."/>
            <person name="Iotti M."/>
            <person name="Le Tacon F."/>
            <person name="Lindquist E.A."/>
            <person name="Lipzen A."/>
            <person name="Malagnac F."/>
            <person name="Mello A."/>
            <person name="Molinier V."/>
            <person name="Miyauchi S."/>
            <person name="Poulain J."/>
            <person name="Riccioni C."/>
            <person name="Rubini A."/>
            <person name="Sitrit Y."/>
            <person name="Splivallo R."/>
            <person name="Traeger S."/>
            <person name="Wang M."/>
            <person name="Zifcakova L."/>
            <person name="Wipf D."/>
            <person name="Zambonelli A."/>
            <person name="Paolocci F."/>
            <person name="Nowrousian M."/>
            <person name="Ottonello S."/>
            <person name="Baldrian P."/>
            <person name="Spatafora J.W."/>
            <person name="Henrissat B."/>
            <person name="Nagy L.G."/>
            <person name="Aury J.M."/>
            <person name="Wincker P."/>
            <person name="Grigoriev I.V."/>
            <person name="Bonfante P."/>
            <person name="Martin F.M."/>
        </authorList>
    </citation>
    <scope>NUCLEOTIDE SEQUENCE [LARGE SCALE GENOMIC DNA]</scope>
    <source>
        <strain evidence="1 2">RN42</strain>
    </source>
</reference>
<dbReference type="AlphaFoldDB" id="A0A3N4HWJ4"/>